<evidence type="ECO:0000256" key="6">
    <source>
        <dbReference type="ARBA" id="ARBA00044535"/>
    </source>
</evidence>
<keyword evidence="4" id="KW-0067">ATP-binding</keyword>
<dbReference type="NCBIfam" id="TIGR00614">
    <property type="entry name" value="recQ_fam"/>
    <property type="match status" value="1"/>
</dbReference>
<dbReference type="SMART" id="SM00490">
    <property type="entry name" value="HELICc"/>
    <property type="match status" value="1"/>
</dbReference>
<dbReference type="RefSeq" id="WP_066226294.1">
    <property type="nucleotide sequence ID" value="NZ_JARTFQ010000005.1"/>
</dbReference>
<dbReference type="PROSITE" id="PS00690">
    <property type="entry name" value="DEAH_ATP_HELICASE"/>
    <property type="match status" value="1"/>
</dbReference>
<accession>A0ABU6NVK6</accession>
<dbReference type="InterPro" id="IPR001650">
    <property type="entry name" value="Helicase_C-like"/>
</dbReference>
<protein>
    <recommendedName>
        <fullName evidence="6">ATP-dependent DNA helicase RecQ</fullName>
    </recommendedName>
    <alternativeName>
        <fullName evidence="7">DNA 3'-5' helicase RecQ</fullName>
    </alternativeName>
</protein>
<dbReference type="InterPro" id="IPR004589">
    <property type="entry name" value="DNA_helicase_ATP-dep_RecQ"/>
</dbReference>
<dbReference type="Pfam" id="PF00270">
    <property type="entry name" value="DEAD"/>
    <property type="match status" value="1"/>
</dbReference>
<feature type="domain" description="Helicase ATP-binding" evidence="8">
    <location>
        <begin position="26"/>
        <end position="193"/>
    </location>
</feature>
<keyword evidence="3 10" id="KW-0347">Helicase</keyword>
<evidence type="ECO:0000313" key="10">
    <source>
        <dbReference type="EMBL" id="MED4400743.1"/>
    </source>
</evidence>
<dbReference type="CDD" id="cd17920">
    <property type="entry name" value="DEXHc_RecQ"/>
    <property type="match status" value="1"/>
</dbReference>
<dbReference type="Pfam" id="PF16124">
    <property type="entry name" value="RecQ_Zn_bind"/>
    <property type="match status" value="1"/>
</dbReference>
<dbReference type="GO" id="GO:0016787">
    <property type="term" value="F:hydrolase activity"/>
    <property type="evidence" value="ECO:0007669"/>
    <property type="project" value="UniProtKB-KW"/>
</dbReference>
<evidence type="ECO:0000256" key="2">
    <source>
        <dbReference type="ARBA" id="ARBA00022801"/>
    </source>
</evidence>
<evidence type="ECO:0000256" key="5">
    <source>
        <dbReference type="ARBA" id="ARBA00023125"/>
    </source>
</evidence>
<dbReference type="Gene3D" id="3.40.50.300">
    <property type="entry name" value="P-loop containing nucleotide triphosphate hydrolases"/>
    <property type="match status" value="2"/>
</dbReference>
<keyword evidence="1" id="KW-0547">Nucleotide-binding</keyword>
<dbReference type="Proteomes" id="UP001342826">
    <property type="component" value="Unassembled WGS sequence"/>
</dbReference>
<dbReference type="PANTHER" id="PTHR13710">
    <property type="entry name" value="DNA HELICASE RECQ FAMILY MEMBER"/>
    <property type="match status" value="1"/>
</dbReference>
<dbReference type="PANTHER" id="PTHR13710:SF84">
    <property type="entry name" value="ATP-DEPENDENT DNA HELICASE RECS-RELATED"/>
    <property type="match status" value="1"/>
</dbReference>
<organism evidence="10 11">
    <name type="scientific">Metabacillus fastidiosus</name>
    <dbReference type="NCBI Taxonomy" id="1458"/>
    <lineage>
        <taxon>Bacteria</taxon>
        <taxon>Bacillati</taxon>
        <taxon>Bacillota</taxon>
        <taxon>Bacilli</taxon>
        <taxon>Bacillales</taxon>
        <taxon>Bacillaceae</taxon>
        <taxon>Metabacillus</taxon>
    </lineage>
</organism>
<keyword evidence="2 10" id="KW-0378">Hydrolase</keyword>
<dbReference type="EMBL" id="JARTFS010000005">
    <property type="protein sequence ID" value="MED4400743.1"/>
    <property type="molecule type" value="Genomic_DNA"/>
</dbReference>
<dbReference type="PROSITE" id="PS51192">
    <property type="entry name" value="HELICASE_ATP_BIND_1"/>
    <property type="match status" value="1"/>
</dbReference>
<evidence type="ECO:0000259" key="9">
    <source>
        <dbReference type="PROSITE" id="PS51194"/>
    </source>
</evidence>
<evidence type="ECO:0000256" key="4">
    <source>
        <dbReference type="ARBA" id="ARBA00022840"/>
    </source>
</evidence>
<proteinExistence type="predicted"/>
<dbReference type="Pfam" id="PF00271">
    <property type="entry name" value="Helicase_C"/>
    <property type="match status" value="1"/>
</dbReference>
<dbReference type="PROSITE" id="PS51194">
    <property type="entry name" value="HELICASE_CTER"/>
    <property type="match status" value="1"/>
</dbReference>
<feature type="domain" description="Helicase C-terminal" evidence="9">
    <location>
        <begin position="221"/>
        <end position="365"/>
    </location>
</feature>
<comment type="caution">
    <text evidence="10">The sequence shown here is derived from an EMBL/GenBank/DDBJ whole genome shotgun (WGS) entry which is preliminary data.</text>
</comment>
<keyword evidence="5" id="KW-0238">DNA-binding</keyword>
<dbReference type="GeneID" id="301140015"/>
<gene>
    <name evidence="10" type="ORF">P9271_05285</name>
</gene>
<evidence type="ECO:0000313" key="11">
    <source>
        <dbReference type="Proteomes" id="UP001342826"/>
    </source>
</evidence>
<keyword evidence="11" id="KW-1185">Reference proteome</keyword>
<evidence type="ECO:0000256" key="3">
    <source>
        <dbReference type="ARBA" id="ARBA00022806"/>
    </source>
</evidence>
<evidence type="ECO:0000259" key="8">
    <source>
        <dbReference type="PROSITE" id="PS51192"/>
    </source>
</evidence>
<dbReference type="InterPro" id="IPR002464">
    <property type="entry name" value="DNA/RNA_helicase_DEAH_CS"/>
</dbReference>
<evidence type="ECO:0000256" key="7">
    <source>
        <dbReference type="ARBA" id="ARBA00044550"/>
    </source>
</evidence>
<dbReference type="InterPro" id="IPR032284">
    <property type="entry name" value="RecQ_Zn-bd"/>
</dbReference>
<dbReference type="GO" id="GO:0003678">
    <property type="term" value="F:DNA helicase activity"/>
    <property type="evidence" value="ECO:0007669"/>
    <property type="project" value="UniProtKB-EC"/>
</dbReference>
<reference evidence="10 11" key="1">
    <citation type="submission" date="2023-03" db="EMBL/GenBank/DDBJ databases">
        <title>Bacillus Genome Sequencing.</title>
        <authorList>
            <person name="Dunlap C."/>
        </authorList>
    </citation>
    <scope>NUCLEOTIDE SEQUENCE [LARGE SCALE GENOMIC DNA]</scope>
    <source>
        <strain evidence="10 11">NRS-1717</strain>
    </source>
</reference>
<dbReference type="InterPro" id="IPR027417">
    <property type="entry name" value="P-loop_NTPase"/>
</dbReference>
<evidence type="ECO:0000256" key="1">
    <source>
        <dbReference type="ARBA" id="ARBA00022741"/>
    </source>
</evidence>
<dbReference type="SUPFAM" id="SSF52540">
    <property type="entry name" value="P-loop containing nucleoside triphosphate hydrolases"/>
    <property type="match status" value="1"/>
</dbReference>
<sequence length="494" mass="57103">MSEQLEFILEKYFFHSGFKKGQREIIEDVLKRKDVLALLPTGGGKSLCYQLPGYIFSSPVLIVSPLISLMEDQVQQIKLRGEKKVIALNSTLPFLKRKTLLQQLKNYKYIYASPEILQLDYIQEALISARISLFVVDEAHCISQWGHDFRPDYSKLGDIREKLNSPPCLALTATATKEVLQDIKKILKFEKNSIEHISSIDRPKIAIKLEKFSYLDEKISRVLQLAKTLKGPGMIYCSSRSWTEKLAHYLQENDVSNVAFYHGGMETEQRTLIQHQFIYDQLDIVCCTNAFGMGIDKKNVRYVIHFHFPAQMESYVQEIGRAGRDSMPSVAITLMTESDCDIPKNLIESELPAFDQLHHAVSLLLSNEREEEIAHKSGLTEVQWRYITHQMNKLPNPLHGHEEEIVTVIWAEIEKRRKTKGRRLQQMLEWLNTDKCRREGILSYFEESLTEHPENCCDICGINIKEFEGKEEKVIAANVFQWEEELREIFGQGE</sequence>
<name>A0ABU6NVK6_9BACI</name>
<dbReference type="InterPro" id="IPR011545">
    <property type="entry name" value="DEAD/DEAH_box_helicase_dom"/>
</dbReference>
<dbReference type="InterPro" id="IPR014001">
    <property type="entry name" value="Helicase_ATP-bd"/>
</dbReference>
<dbReference type="SMART" id="SM00487">
    <property type="entry name" value="DEXDc"/>
    <property type="match status" value="1"/>
</dbReference>